<feature type="region of interest" description="Disordered" evidence="1">
    <location>
        <begin position="1"/>
        <end position="46"/>
    </location>
</feature>
<proteinExistence type="predicted"/>
<accession>E9H384</accession>
<evidence type="ECO:0000313" key="3">
    <source>
        <dbReference type="Proteomes" id="UP000000305"/>
    </source>
</evidence>
<name>E9H384_DAPPU</name>
<dbReference type="InParanoid" id="E9H384"/>
<dbReference type="KEGG" id="dpx:DAPPUDRAFT_324943"/>
<feature type="region of interest" description="Disordered" evidence="1">
    <location>
        <begin position="170"/>
        <end position="191"/>
    </location>
</feature>
<dbReference type="AlphaFoldDB" id="E9H384"/>
<dbReference type="Proteomes" id="UP000000305">
    <property type="component" value="Unassembled WGS sequence"/>
</dbReference>
<dbReference type="EMBL" id="GL732588">
    <property type="protein sequence ID" value="EFX73815.1"/>
    <property type="molecule type" value="Genomic_DNA"/>
</dbReference>
<evidence type="ECO:0000313" key="2">
    <source>
        <dbReference type="EMBL" id="EFX73815.1"/>
    </source>
</evidence>
<evidence type="ECO:0000256" key="1">
    <source>
        <dbReference type="SAM" id="MobiDB-lite"/>
    </source>
</evidence>
<sequence>MDDTTYSTASKASLSNSGANAQHTPNVKPFNQKSFSESKTASNGSVQINRSVSSVSVIRSSSLTLPRWSVTSSLLGNDSSSRSVWDVSKEPYKKERVQQLLDKRGWSVVSFRHWRSLGHQMQDLKVPEEKSASVKSIQTGRSDVPSTVEGSVCASPTLLKRKSSVMNTNFEKEDEDEQCVLTPPPQPDFENDQEEAAALQPIRRAIHQF</sequence>
<protein>
    <submittedName>
        <fullName evidence="2">Uncharacterized protein</fullName>
    </submittedName>
</protein>
<gene>
    <name evidence="2" type="ORF">DAPPUDRAFT_324943</name>
</gene>
<feature type="compositionally biased region" description="Polar residues" evidence="1">
    <location>
        <begin position="1"/>
        <end position="44"/>
    </location>
</feature>
<dbReference type="HOGENOM" id="CLU_1316617_0_0_1"/>
<dbReference type="OrthoDB" id="10301327at2759"/>
<reference evidence="2 3" key="1">
    <citation type="journal article" date="2011" name="Science">
        <title>The ecoresponsive genome of Daphnia pulex.</title>
        <authorList>
            <person name="Colbourne J.K."/>
            <person name="Pfrender M.E."/>
            <person name="Gilbert D."/>
            <person name="Thomas W.K."/>
            <person name="Tucker A."/>
            <person name="Oakley T.H."/>
            <person name="Tokishita S."/>
            <person name="Aerts A."/>
            <person name="Arnold G.J."/>
            <person name="Basu M.K."/>
            <person name="Bauer D.J."/>
            <person name="Caceres C.E."/>
            <person name="Carmel L."/>
            <person name="Casola C."/>
            <person name="Choi J.H."/>
            <person name="Detter J.C."/>
            <person name="Dong Q."/>
            <person name="Dusheyko S."/>
            <person name="Eads B.D."/>
            <person name="Frohlich T."/>
            <person name="Geiler-Samerotte K.A."/>
            <person name="Gerlach D."/>
            <person name="Hatcher P."/>
            <person name="Jogdeo S."/>
            <person name="Krijgsveld J."/>
            <person name="Kriventseva E.V."/>
            <person name="Kultz D."/>
            <person name="Laforsch C."/>
            <person name="Lindquist E."/>
            <person name="Lopez J."/>
            <person name="Manak J.R."/>
            <person name="Muller J."/>
            <person name="Pangilinan J."/>
            <person name="Patwardhan R.P."/>
            <person name="Pitluck S."/>
            <person name="Pritham E.J."/>
            <person name="Rechtsteiner A."/>
            <person name="Rho M."/>
            <person name="Rogozin I.B."/>
            <person name="Sakarya O."/>
            <person name="Salamov A."/>
            <person name="Schaack S."/>
            <person name="Shapiro H."/>
            <person name="Shiga Y."/>
            <person name="Skalitzky C."/>
            <person name="Smith Z."/>
            <person name="Souvorov A."/>
            <person name="Sung W."/>
            <person name="Tang Z."/>
            <person name="Tsuchiya D."/>
            <person name="Tu H."/>
            <person name="Vos H."/>
            <person name="Wang M."/>
            <person name="Wolf Y.I."/>
            <person name="Yamagata H."/>
            <person name="Yamada T."/>
            <person name="Ye Y."/>
            <person name="Shaw J.R."/>
            <person name="Andrews J."/>
            <person name="Crease T.J."/>
            <person name="Tang H."/>
            <person name="Lucas S.M."/>
            <person name="Robertson H.M."/>
            <person name="Bork P."/>
            <person name="Koonin E.V."/>
            <person name="Zdobnov E.M."/>
            <person name="Grigoriev I.V."/>
            <person name="Lynch M."/>
            <person name="Boore J.L."/>
        </authorList>
    </citation>
    <scope>NUCLEOTIDE SEQUENCE [LARGE SCALE GENOMIC DNA]</scope>
</reference>
<organism evidence="2 3">
    <name type="scientific">Daphnia pulex</name>
    <name type="common">Water flea</name>
    <dbReference type="NCBI Taxonomy" id="6669"/>
    <lineage>
        <taxon>Eukaryota</taxon>
        <taxon>Metazoa</taxon>
        <taxon>Ecdysozoa</taxon>
        <taxon>Arthropoda</taxon>
        <taxon>Crustacea</taxon>
        <taxon>Branchiopoda</taxon>
        <taxon>Diplostraca</taxon>
        <taxon>Cladocera</taxon>
        <taxon>Anomopoda</taxon>
        <taxon>Daphniidae</taxon>
        <taxon>Daphnia</taxon>
    </lineage>
</organism>
<keyword evidence="3" id="KW-1185">Reference proteome</keyword>